<evidence type="ECO:0000313" key="2">
    <source>
        <dbReference type="Proteomes" id="UP001049176"/>
    </source>
</evidence>
<name>A0A9P7UTY1_9AGAR</name>
<evidence type="ECO:0000313" key="1">
    <source>
        <dbReference type="EMBL" id="KAG7094292.1"/>
    </source>
</evidence>
<comment type="caution">
    <text evidence="1">The sequence shown here is derived from an EMBL/GenBank/DDBJ whole genome shotgun (WGS) entry which is preliminary data.</text>
</comment>
<keyword evidence="2" id="KW-1185">Reference proteome</keyword>
<dbReference type="EMBL" id="CM032184">
    <property type="protein sequence ID" value="KAG7094292.1"/>
    <property type="molecule type" value="Genomic_DNA"/>
</dbReference>
<gene>
    <name evidence="1" type="ORF">E1B28_007894</name>
</gene>
<dbReference type="Proteomes" id="UP001049176">
    <property type="component" value="Chromosome 4"/>
</dbReference>
<dbReference type="RefSeq" id="XP_043010762.1">
    <property type="nucleotide sequence ID" value="XM_043152676.1"/>
</dbReference>
<organism evidence="1 2">
    <name type="scientific">Marasmius oreades</name>
    <name type="common">fairy-ring Marasmius</name>
    <dbReference type="NCBI Taxonomy" id="181124"/>
    <lineage>
        <taxon>Eukaryota</taxon>
        <taxon>Fungi</taxon>
        <taxon>Dikarya</taxon>
        <taxon>Basidiomycota</taxon>
        <taxon>Agaricomycotina</taxon>
        <taxon>Agaricomycetes</taxon>
        <taxon>Agaricomycetidae</taxon>
        <taxon>Agaricales</taxon>
        <taxon>Marasmiineae</taxon>
        <taxon>Marasmiaceae</taxon>
        <taxon>Marasmius</taxon>
    </lineage>
</organism>
<dbReference type="OrthoDB" id="2880836at2759"/>
<dbReference type="AlphaFoldDB" id="A0A9P7UTY1"/>
<accession>A0A9P7UTY1</accession>
<protein>
    <submittedName>
        <fullName evidence="1">Uncharacterized protein</fullName>
    </submittedName>
</protein>
<sequence length="96" mass="10777">MASSPELASPPMVYKPTRFHDLYDVELEQLIDEASESQSSSGTSESDTISVYVPPVVTTSTRPQSKQKTLKSAMRWLPKRIKYTFLSTTAGRTLRH</sequence>
<dbReference type="KEGG" id="more:E1B28_007894"/>
<proteinExistence type="predicted"/>
<reference evidence="1" key="1">
    <citation type="journal article" date="2021" name="Genome Biol. Evol.">
        <title>The assembled and annotated genome of the fairy-ring fungus Marasmius oreades.</title>
        <authorList>
            <person name="Hiltunen M."/>
            <person name="Ament-Velasquez S.L."/>
            <person name="Johannesson H."/>
        </authorList>
    </citation>
    <scope>NUCLEOTIDE SEQUENCE</scope>
    <source>
        <strain evidence="1">03SP1</strain>
    </source>
</reference>
<dbReference type="GeneID" id="66076970"/>